<dbReference type="NCBIfam" id="TIGR03506">
    <property type="entry name" value="FlgEFG_subfam"/>
    <property type="match status" value="2"/>
</dbReference>
<evidence type="ECO:0000256" key="1">
    <source>
        <dbReference type="ARBA" id="ARBA00004117"/>
    </source>
</evidence>
<dbReference type="RefSeq" id="WP_101892989.1">
    <property type="nucleotide sequence ID" value="NZ_CP022684.1"/>
</dbReference>
<sequence>MHSALWVSKSGLSAQDTKLKTISNNLANVSTTGFKRDRAVFQDLLYQINRQPGGQSSQNTELPSGLQLGTGVRMVATQKEFTMGNIEVTDQGLDMAINGRGFFQILMPDGSVNYTRDGKFQIDSTGQVVTSGGFPLEPGLTVPEGFQNVTIGTDGVVTVSDAQTGDSTQIGNVQLADFINPSGLEAMGSNLFRETVASGAPTQGEPGQNGLGPIIQGALESSNVNVVEEMVNMIETQRAYEMNSKVISTVDQMLQFVGQQL</sequence>
<comment type="subunit">
    <text evidence="5 8">The basal body constitutes a major portion of the flagellar organelle and consists of four rings (L,P,S, and M) mounted on a central rod. The rod consists of about 26 subunits of FlgG in the distal portion, and FlgB, FlgC and FlgF are thought to build up the proximal portion of the rod with about 6 subunits each.</text>
</comment>
<dbReference type="OrthoDB" id="9804559at2"/>
<dbReference type="Proteomes" id="UP000235116">
    <property type="component" value="Chromosome"/>
</dbReference>
<dbReference type="Pfam" id="PF06429">
    <property type="entry name" value="Flg_bbr_C"/>
    <property type="match status" value="1"/>
</dbReference>
<evidence type="ECO:0000313" key="13">
    <source>
        <dbReference type="Proteomes" id="UP000235116"/>
    </source>
</evidence>
<reference evidence="13" key="1">
    <citation type="submission" date="2017-08" db="EMBL/GenBank/DDBJ databases">
        <title>Direct submision.</title>
        <authorList>
            <person name="Kim S.-J."/>
            <person name="Rhee S.-K."/>
        </authorList>
    </citation>
    <scope>NUCLEOTIDE SEQUENCE [LARGE SCALE GENOMIC DNA]</scope>
    <source>
        <strain evidence="13">GI5</strain>
    </source>
</reference>
<evidence type="ECO:0000256" key="3">
    <source>
        <dbReference type="ARBA" id="ARBA00017948"/>
    </source>
</evidence>
<proteinExistence type="inferred from homology"/>
<dbReference type="InterPro" id="IPR012834">
    <property type="entry name" value="FlgG_G_neg"/>
</dbReference>
<feature type="domain" description="Flagellar hook protein FlgE/F/G-like D1" evidence="11">
    <location>
        <begin position="96"/>
        <end position="159"/>
    </location>
</feature>
<dbReference type="Pfam" id="PF22692">
    <property type="entry name" value="LlgE_F_G_D1"/>
    <property type="match status" value="1"/>
</dbReference>
<dbReference type="KEGG" id="kak:Kalk_04090"/>
<dbReference type="GO" id="GO:0009426">
    <property type="term" value="C:bacterial-type flagellum basal body, distal rod"/>
    <property type="evidence" value="ECO:0007669"/>
    <property type="project" value="UniProtKB-UniRule"/>
</dbReference>
<dbReference type="InterPro" id="IPR001444">
    <property type="entry name" value="Flag_bb_rod_N"/>
</dbReference>
<keyword evidence="12" id="KW-0969">Cilium</keyword>
<evidence type="ECO:0000256" key="6">
    <source>
        <dbReference type="ARBA" id="ARBA00032912"/>
    </source>
</evidence>
<dbReference type="AlphaFoldDB" id="A0A2K9LH17"/>
<evidence type="ECO:0000256" key="7">
    <source>
        <dbReference type="NCBIfam" id="TIGR02488"/>
    </source>
</evidence>
<comment type="similarity">
    <text evidence="2 8">Belongs to the flagella basal body rod proteins family.</text>
</comment>
<feature type="domain" description="Flagellar basal-body/hook protein C-terminal" evidence="10">
    <location>
        <begin position="216"/>
        <end position="256"/>
    </location>
</feature>
<keyword evidence="13" id="KW-1185">Reference proteome</keyword>
<gene>
    <name evidence="12" type="primary">flgG</name>
    <name evidence="12" type="ORF">Kalk_04090</name>
</gene>
<dbReference type="InterPro" id="IPR037925">
    <property type="entry name" value="FlgE/F/G-like"/>
</dbReference>
<evidence type="ECO:0000256" key="4">
    <source>
        <dbReference type="ARBA" id="ARBA00023143"/>
    </source>
</evidence>
<dbReference type="GO" id="GO:0071978">
    <property type="term" value="P:bacterial-type flagellum-dependent swarming motility"/>
    <property type="evidence" value="ECO:0007669"/>
    <property type="project" value="TreeGrafter"/>
</dbReference>
<evidence type="ECO:0000259" key="10">
    <source>
        <dbReference type="Pfam" id="PF06429"/>
    </source>
</evidence>
<protein>
    <recommendedName>
        <fullName evidence="3 7">Flagellar basal-body rod protein FlgG</fullName>
    </recommendedName>
    <alternativeName>
        <fullName evidence="6 8">Distal rod protein</fullName>
    </alternativeName>
</protein>
<dbReference type="PROSITE" id="PS00588">
    <property type="entry name" value="FLAGELLA_BB_ROD"/>
    <property type="match status" value="1"/>
</dbReference>
<feature type="domain" description="Flagellar basal body rod protein N-terminal" evidence="9">
    <location>
        <begin position="7"/>
        <end position="35"/>
    </location>
</feature>
<evidence type="ECO:0000256" key="2">
    <source>
        <dbReference type="ARBA" id="ARBA00009677"/>
    </source>
</evidence>
<keyword evidence="4 8" id="KW-0975">Bacterial flagellum</keyword>
<dbReference type="Pfam" id="PF00460">
    <property type="entry name" value="Flg_bb_rod"/>
    <property type="match status" value="1"/>
</dbReference>
<name>A0A2K9LH17_9GAMM</name>
<keyword evidence="12" id="KW-0282">Flagellum</keyword>
<dbReference type="InterPro" id="IPR053967">
    <property type="entry name" value="LlgE_F_G-like_D1"/>
</dbReference>
<evidence type="ECO:0000259" key="11">
    <source>
        <dbReference type="Pfam" id="PF22692"/>
    </source>
</evidence>
<evidence type="ECO:0000256" key="5">
    <source>
        <dbReference type="ARBA" id="ARBA00025933"/>
    </source>
</evidence>
<dbReference type="InterPro" id="IPR020013">
    <property type="entry name" value="Flagellar_FlgE/F/G"/>
</dbReference>
<dbReference type="EMBL" id="CP022684">
    <property type="protein sequence ID" value="AUM11649.1"/>
    <property type="molecule type" value="Genomic_DNA"/>
</dbReference>
<accession>A0A2K9LH17</accession>
<dbReference type="InterPro" id="IPR010930">
    <property type="entry name" value="Flg_bb/hook_C_dom"/>
</dbReference>
<dbReference type="SUPFAM" id="SSF117143">
    <property type="entry name" value="Flagellar hook protein flgE"/>
    <property type="match status" value="1"/>
</dbReference>
<organism evidence="12 13">
    <name type="scientific">Ketobacter alkanivorans</name>
    <dbReference type="NCBI Taxonomy" id="1917421"/>
    <lineage>
        <taxon>Bacteria</taxon>
        <taxon>Pseudomonadati</taxon>
        <taxon>Pseudomonadota</taxon>
        <taxon>Gammaproteobacteria</taxon>
        <taxon>Pseudomonadales</taxon>
        <taxon>Ketobacteraceae</taxon>
        <taxon>Ketobacter</taxon>
    </lineage>
</organism>
<dbReference type="NCBIfam" id="TIGR02488">
    <property type="entry name" value="flgG_G_neg"/>
    <property type="match status" value="1"/>
</dbReference>
<evidence type="ECO:0000259" key="9">
    <source>
        <dbReference type="Pfam" id="PF00460"/>
    </source>
</evidence>
<dbReference type="PANTHER" id="PTHR30435">
    <property type="entry name" value="FLAGELLAR PROTEIN"/>
    <property type="match status" value="1"/>
</dbReference>
<evidence type="ECO:0000313" key="12">
    <source>
        <dbReference type="EMBL" id="AUM11649.1"/>
    </source>
</evidence>
<dbReference type="InterPro" id="IPR019776">
    <property type="entry name" value="Flagellar_basal_body_rod_CS"/>
</dbReference>
<keyword evidence="12" id="KW-0966">Cell projection</keyword>
<evidence type="ECO:0000256" key="8">
    <source>
        <dbReference type="RuleBase" id="RU362116"/>
    </source>
</evidence>
<dbReference type="PANTHER" id="PTHR30435:SF19">
    <property type="entry name" value="FLAGELLAR BASAL-BODY ROD PROTEIN FLGG"/>
    <property type="match status" value="1"/>
</dbReference>
<comment type="subcellular location">
    <subcellularLocation>
        <location evidence="1 8">Bacterial flagellum basal body</location>
    </subcellularLocation>
</comment>